<feature type="domain" description="Methyltransferase FkbM" evidence="1">
    <location>
        <begin position="32"/>
        <end position="203"/>
    </location>
</feature>
<sequence length="249" mass="26797">MLRALLLWLPFVRADSMSTALALLHQPGVVVDVGANGGQQTRAALDAGHTVFAFECLPSAYEVVRKMFEHNLQAHVINACVSNQTGLGTLHLAGSSSSLFAENLENPQEQRKAQREARKSVRVVRVPLDELIDRSAGPISLIKVDVQGAEYEVFSGAQRLLRRDLPVVLYEESDSMGAVDPKNYPRGFRTSGSVRSLLAALGYTCRPVRGRGAGEGMFDVLCEALRSEAPASALLTGAIKVAQRAAARG</sequence>
<dbReference type="GeneID" id="17267116"/>
<dbReference type="PaxDb" id="2903-EOD21570"/>
<dbReference type="Proteomes" id="UP000013827">
    <property type="component" value="Unassembled WGS sequence"/>
</dbReference>
<dbReference type="InterPro" id="IPR006342">
    <property type="entry name" value="FkbM_mtfrase"/>
</dbReference>
<reference evidence="2" key="2">
    <citation type="submission" date="2024-10" db="UniProtKB">
        <authorList>
            <consortium name="EnsemblProtists"/>
        </authorList>
    </citation>
    <scope>IDENTIFICATION</scope>
</reference>
<dbReference type="SUPFAM" id="SSF53335">
    <property type="entry name" value="S-adenosyl-L-methionine-dependent methyltransferases"/>
    <property type="match status" value="1"/>
</dbReference>
<evidence type="ECO:0000259" key="1">
    <source>
        <dbReference type="Pfam" id="PF05050"/>
    </source>
</evidence>
<dbReference type="Gene3D" id="3.40.50.150">
    <property type="entry name" value="Vaccinia Virus protein VP39"/>
    <property type="match status" value="1"/>
</dbReference>
<dbReference type="Pfam" id="PF05050">
    <property type="entry name" value="Methyltransf_21"/>
    <property type="match status" value="1"/>
</dbReference>
<dbReference type="EnsemblProtists" id="EOD21570">
    <property type="protein sequence ID" value="EOD21570"/>
    <property type="gene ID" value="EMIHUDRAFT_368667"/>
</dbReference>
<keyword evidence="3" id="KW-1185">Reference proteome</keyword>
<evidence type="ECO:0000313" key="3">
    <source>
        <dbReference type="Proteomes" id="UP000013827"/>
    </source>
</evidence>
<dbReference type="RefSeq" id="XP_005773999.1">
    <property type="nucleotide sequence ID" value="XM_005773942.1"/>
</dbReference>
<accession>A0A0D3JDI5</accession>
<dbReference type="NCBIfam" id="TIGR01444">
    <property type="entry name" value="fkbM_fam"/>
    <property type="match status" value="1"/>
</dbReference>
<dbReference type="InterPro" id="IPR052514">
    <property type="entry name" value="SAM-dependent_MTase"/>
</dbReference>
<dbReference type="InterPro" id="IPR029063">
    <property type="entry name" value="SAM-dependent_MTases_sf"/>
</dbReference>
<dbReference type="PANTHER" id="PTHR34203:SF13">
    <property type="entry name" value="EXPRESSED PROTEIN"/>
    <property type="match status" value="1"/>
</dbReference>
<dbReference type="PANTHER" id="PTHR34203">
    <property type="entry name" value="METHYLTRANSFERASE, FKBM FAMILY PROTEIN"/>
    <property type="match status" value="1"/>
</dbReference>
<proteinExistence type="predicted"/>
<dbReference type="HOGENOM" id="CLU_1091679_0_0_1"/>
<organism evidence="2 3">
    <name type="scientific">Emiliania huxleyi (strain CCMP1516)</name>
    <dbReference type="NCBI Taxonomy" id="280463"/>
    <lineage>
        <taxon>Eukaryota</taxon>
        <taxon>Haptista</taxon>
        <taxon>Haptophyta</taxon>
        <taxon>Prymnesiophyceae</taxon>
        <taxon>Isochrysidales</taxon>
        <taxon>Noelaerhabdaceae</taxon>
        <taxon>Emiliania</taxon>
    </lineage>
</organism>
<dbReference type="KEGG" id="ehx:EMIHUDRAFT_368667"/>
<reference evidence="3" key="1">
    <citation type="journal article" date="2013" name="Nature">
        <title>Pan genome of the phytoplankton Emiliania underpins its global distribution.</title>
        <authorList>
            <person name="Read B.A."/>
            <person name="Kegel J."/>
            <person name="Klute M.J."/>
            <person name="Kuo A."/>
            <person name="Lefebvre S.C."/>
            <person name="Maumus F."/>
            <person name="Mayer C."/>
            <person name="Miller J."/>
            <person name="Monier A."/>
            <person name="Salamov A."/>
            <person name="Young J."/>
            <person name="Aguilar M."/>
            <person name="Claverie J.M."/>
            <person name="Frickenhaus S."/>
            <person name="Gonzalez K."/>
            <person name="Herman E.K."/>
            <person name="Lin Y.C."/>
            <person name="Napier J."/>
            <person name="Ogata H."/>
            <person name="Sarno A.F."/>
            <person name="Shmutz J."/>
            <person name="Schroeder D."/>
            <person name="de Vargas C."/>
            <person name="Verret F."/>
            <person name="von Dassow P."/>
            <person name="Valentin K."/>
            <person name="Van de Peer Y."/>
            <person name="Wheeler G."/>
            <person name="Dacks J.B."/>
            <person name="Delwiche C.F."/>
            <person name="Dyhrman S.T."/>
            <person name="Glockner G."/>
            <person name="John U."/>
            <person name="Richards T."/>
            <person name="Worden A.Z."/>
            <person name="Zhang X."/>
            <person name="Grigoriev I.V."/>
            <person name="Allen A.E."/>
            <person name="Bidle K."/>
            <person name="Borodovsky M."/>
            <person name="Bowler C."/>
            <person name="Brownlee C."/>
            <person name="Cock J.M."/>
            <person name="Elias M."/>
            <person name="Gladyshev V.N."/>
            <person name="Groth M."/>
            <person name="Guda C."/>
            <person name="Hadaegh A."/>
            <person name="Iglesias-Rodriguez M.D."/>
            <person name="Jenkins J."/>
            <person name="Jones B.M."/>
            <person name="Lawson T."/>
            <person name="Leese F."/>
            <person name="Lindquist E."/>
            <person name="Lobanov A."/>
            <person name="Lomsadze A."/>
            <person name="Malik S.B."/>
            <person name="Marsh M.E."/>
            <person name="Mackinder L."/>
            <person name="Mock T."/>
            <person name="Mueller-Roeber B."/>
            <person name="Pagarete A."/>
            <person name="Parker M."/>
            <person name="Probert I."/>
            <person name="Quesneville H."/>
            <person name="Raines C."/>
            <person name="Rensing S.A."/>
            <person name="Riano-Pachon D.M."/>
            <person name="Richier S."/>
            <person name="Rokitta S."/>
            <person name="Shiraiwa Y."/>
            <person name="Soanes D.M."/>
            <person name="van der Giezen M."/>
            <person name="Wahlund T.M."/>
            <person name="Williams B."/>
            <person name="Wilson W."/>
            <person name="Wolfe G."/>
            <person name="Wurch L.L."/>
        </authorList>
    </citation>
    <scope>NUCLEOTIDE SEQUENCE</scope>
</reference>
<protein>
    <recommendedName>
        <fullName evidence="1">Methyltransferase FkbM domain-containing protein</fullName>
    </recommendedName>
</protein>
<evidence type="ECO:0000313" key="2">
    <source>
        <dbReference type="EnsemblProtists" id="EOD21570"/>
    </source>
</evidence>
<dbReference type="AlphaFoldDB" id="A0A0D3JDI5"/>
<name>A0A0D3JDI5_EMIH1</name>